<accession>A0A0F9IQ57</accession>
<dbReference type="AlphaFoldDB" id="A0A0F9IQ57"/>
<name>A0A0F9IQ57_9ZZZZ</name>
<feature type="region of interest" description="Disordered" evidence="1">
    <location>
        <begin position="568"/>
        <end position="698"/>
    </location>
</feature>
<feature type="non-terminal residue" evidence="2">
    <location>
        <position position="1"/>
    </location>
</feature>
<reference evidence="2" key="1">
    <citation type="journal article" date="2015" name="Nature">
        <title>Complex archaea that bridge the gap between prokaryotes and eukaryotes.</title>
        <authorList>
            <person name="Spang A."/>
            <person name="Saw J.H."/>
            <person name="Jorgensen S.L."/>
            <person name="Zaremba-Niedzwiedzka K."/>
            <person name="Martijn J."/>
            <person name="Lind A.E."/>
            <person name="van Eijk R."/>
            <person name="Schleper C."/>
            <person name="Guy L."/>
            <person name="Ettema T.J."/>
        </authorList>
    </citation>
    <scope>NUCLEOTIDE SEQUENCE</scope>
</reference>
<feature type="compositionally biased region" description="Low complexity" evidence="1">
    <location>
        <begin position="336"/>
        <end position="348"/>
    </location>
</feature>
<feature type="compositionally biased region" description="Basic and acidic residues" evidence="1">
    <location>
        <begin position="604"/>
        <end position="617"/>
    </location>
</feature>
<evidence type="ECO:0000256" key="1">
    <source>
        <dbReference type="SAM" id="MobiDB-lite"/>
    </source>
</evidence>
<feature type="compositionally biased region" description="Basic and acidic residues" evidence="1">
    <location>
        <begin position="577"/>
        <end position="590"/>
    </location>
</feature>
<proteinExistence type="predicted"/>
<protein>
    <submittedName>
        <fullName evidence="2">Uncharacterized protein</fullName>
    </submittedName>
</protein>
<evidence type="ECO:0000313" key="2">
    <source>
        <dbReference type="EMBL" id="KKM56627.1"/>
    </source>
</evidence>
<organism evidence="2">
    <name type="scientific">marine sediment metagenome</name>
    <dbReference type="NCBI Taxonomy" id="412755"/>
    <lineage>
        <taxon>unclassified sequences</taxon>
        <taxon>metagenomes</taxon>
        <taxon>ecological metagenomes</taxon>
    </lineage>
</organism>
<feature type="region of interest" description="Disordered" evidence="1">
    <location>
        <begin position="329"/>
        <end position="352"/>
    </location>
</feature>
<sequence length="784" mass="85831">AHLVGKGAYRYSWDLRAHLMITGDGSTGKSYVFDTVAQMSAPGTVQAITHETMQARQTDTDNSDCTMVFHEMPGRMLGVDQYGNQTSADSFLKDRLTRSMSVTSYIAIDKDSGERATKTSVARCMNATMGASNEKAPPGDSALMQRYLRWRMTRQSRPGMTAHEQMFMPEWATDPELRPHVVHGAQLHDTFLFFVEKAIHAGVLPDVNVDVARHVAQRVFAEMEKDAVPAPRPRLINVYLSLCRTATLWYAIHMELFSEMGAHHRVDARTGQSREFSPRMLIDVAKWFVCTRECAVHVLTLLEPVIMPGLREEIARAIGFAMVHGRSAAGGPPAGGDPAPAGAGAAAAGDGGDHRHAEFHPVLPSVGGAGTDFRRRRGPGGSDIVDYDYISLQGATVRAIAALIAGKIGNRPSATDVLSTLYEMQQEVIMVQPRHVAGTADAPRVEVNAAVPSRLIACAILEDCDHGRGKSVSIAIDMVNRTYGGTMRRCIVRALQNSKQRACRLITGMPYVRRDRATDLEGRVHEEVFYQVADVIELRRTDELHIVPNPFAFTCAEVSALYGHTRGGAAAASGQRRHTEPARVGPERQRGVLQDQDADAAGEADERLLRAPVDRRQLRALPVQRPAHPTRADAEGARYGGGRRDRRRAAADGRLTARKRPKQCTGNTSTHINPHRPSHGTSAQRALRADDSGAARAHHQMSAGNDGVLWFCVHADDALVAGFAVLGAARVGLRSLRLLRGLRTLRLLRGLRTLRRHTHTTCAVAVDADQRQLRAVHARCVVRR</sequence>
<gene>
    <name evidence="2" type="ORF">LCGC14_1551470</name>
</gene>
<comment type="caution">
    <text evidence="2">The sequence shown here is derived from an EMBL/GenBank/DDBJ whole genome shotgun (WGS) entry which is preliminary data.</text>
</comment>
<dbReference type="EMBL" id="LAZR01011866">
    <property type="protein sequence ID" value="KKM56627.1"/>
    <property type="molecule type" value="Genomic_DNA"/>
</dbReference>